<protein>
    <submittedName>
        <fullName evidence="1">Uncharacterized protein</fullName>
    </submittedName>
</protein>
<proteinExistence type="predicted"/>
<organism evidence="1 2">
    <name type="scientific">Trichogramma kaykai</name>
    <dbReference type="NCBI Taxonomy" id="54128"/>
    <lineage>
        <taxon>Eukaryota</taxon>
        <taxon>Metazoa</taxon>
        <taxon>Ecdysozoa</taxon>
        <taxon>Arthropoda</taxon>
        <taxon>Hexapoda</taxon>
        <taxon>Insecta</taxon>
        <taxon>Pterygota</taxon>
        <taxon>Neoptera</taxon>
        <taxon>Endopterygota</taxon>
        <taxon>Hymenoptera</taxon>
        <taxon>Apocrita</taxon>
        <taxon>Proctotrupomorpha</taxon>
        <taxon>Chalcidoidea</taxon>
        <taxon>Trichogrammatidae</taxon>
        <taxon>Trichogramma</taxon>
    </lineage>
</organism>
<accession>A0ABD2WCG6</accession>
<gene>
    <name evidence="1" type="ORF">TKK_014750</name>
</gene>
<dbReference type="AlphaFoldDB" id="A0ABD2WCG6"/>
<dbReference type="EMBL" id="JBJJXI010000117">
    <property type="protein sequence ID" value="KAL3390613.1"/>
    <property type="molecule type" value="Genomic_DNA"/>
</dbReference>
<sequence>MFTVKSGTICIHATIATITSAFELLSPTPHYTPALIVGRCHPVDSRPIFSHATTIVIYGNREIDDEISSELLRASVVAAAAECVALHNNNSPVELGNNDNIAIDRPRRVDHKQLALPAAAAACDRSRAALQDVARQARSPHCSSSSSLHLYSACGTLTLTLWCVCQCSLAPFVSRSCAVIRECAVLPSHPPPDHPAVLDDDGHAACILQRER</sequence>
<evidence type="ECO:0000313" key="2">
    <source>
        <dbReference type="Proteomes" id="UP001627154"/>
    </source>
</evidence>
<reference evidence="1 2" key="1">
    <citation type="journal article" date="2024" name="bioRxiv">
        <title>A reference genome for Trichogramma kaykai: A tiny desert-dwelling parasitoid wasp with competing sex-ratio distorters.</title>
        <authorList>
            <person name="Culotta J."/>
            <person name="Lindsey A.R."/>
        </authorList>
    </citation>
    <scope>NUCLEOTIDE SEQUENCE [LARGE SCALE GENOMIC DNA]</scope>
    <source>
        <strain evidence="1 2">KSX58</strain>
    </source>
</reference>
<evidence type="ECO:0000313" key="1">
    <source>
        <dbReference type="EMBL" id="KAL3390613.1"/>
    </source>
</evidence>
<dbReference type="Proteomes" id="UP001627154">
    <property type="component" value="Unassembled WGS sequence"/>
</dbReference>
<name>A0ABD2WCG6_9HYME</name>
<comment type="caution">
    <text evidence="1">The sequence shown here is derived from an EMBL/GenBank/DDBJ whole genome shotgun (WGS) entry which is preliminary data.</text>
</comment>
<keyword evidence="2" id="KW-1185">Reference proteome</keyword>